<organism evidence="4 5">
    <name type="scientific">Calocera viscosa (strain TUFC12733)</name>
    <dbReference type="NCBI Taxonomy" id="1330018"/>
    <lineage>
        <taxon>Eukaryota</taxon>
        <taxon>Fungi</taxon>
        <taxon>Dikarya</taxon>
        <taxon>Basidiomycota</taxon>
        <taxon>Agaricomycotina</taxon>
        <taxon>Dacrymycetes</taxon>
        <taxon>Dacrymycetales</taxon>
        <taxon>Dacrymycetaceae</taxon>
        <taxon>Calocera</taxon>
    </lineage>
</organism>
<feature type="compositionally biased region" description="Basic and acidic residues" evidence="3">
    <location>
        <begin position="150"/>
        <end position="165"/>
    </location>
</feature>
<feature type="compositionally biased region" description="Polar residues" evidence="3">
    <location>
        <begin position="19"/>
        <end position="30"/>
    </location>
</feature>
<feature type="compositionally biased region" description="Acidic residues" evidence="3">
    <location>
        <begin position="45"/>
        <end position="58"/>
    </location>
</feature>
<dbReference type="Gene3D" id="1.20.5.1500">
    <property type="match status" value="1"/>
</dbReference>
<comment type="similarity">
    <text evidence="1 2">Belongs to the nucleosome assembly protein (NAP) family.</text>
</comment>
<evidence type="ECO:0000313" key="4">
    <source>
        <dbReference type="EMBL" id="KZO92129.1"/>
    </source>
</evidence>
<dbReference type="PANTHER" id="PTHR11875">
    <property type="entry name" value="TESTIS-SPECIFIC Y-ENCODED PROTEIN"/>
    <property type="match status" value="1"/>
</dbReference>
<dbReference type="Pfam" id="PF00956">
    <property type="entry name" value="NAP"/>
    <property type="match status" value="1"/>
</dbReference>
<evidence type="ECO:0000256" key="3">
    <source>
        <dbReference type="SAM" id="MobiDB-lite"/>
    </source>
</evidence>
<sequence length="422" mass="48311">MSENVNVPKNRLPNLAAPTPQNTPLTSQGITPHALLSQPNVPTVEENEEEDEGEDDDDGKGILDPRLAPQLMQMVQGRLATLVGQSSGYIENLPYKVRRRVEGLKGIQVEHTQLQAKYHQEMLELEKKYNLLSEPLYHRRLAIIEGEAEPTDKEVEAGVESSKKEEDEDIFDEEEAKKKGEGDDVKGIPEFWLTALRNHVGISELITDRDEAALRHLTNITLSYLTTPAPGYKLAFYFSPNEFFTNTVLEKTYHYKEEVSYLGDWLYDHAEGTPIDWKEDKDLTKAVEIKKQRNKNTNRTRLIRKVIPTDSFFNFFTPPVPPTEDQMNDDDVDQEEIQDIEERLELDYQLAEDLKDRIIPRAVDYFTGKSLLYDDADDLDEDSEGEFDEEEGFDDDDEDEDLPAARQAPKDGSTKPDECQQQ</sequence>
<protein>
    <submittedName>
        <fullName evidence="4">NAP-domain-containing protein</fullName>
    </submittedName>
</protein>
<dbReference type="FunFam" id="3.30.1120.90:FF:000003">
    <property type="entry name" value="Nucleosome assembly protein"/>
    <property type="match status" value="1"/>
</dbReference>
<dbReference type="Proteomes" id="UP000076738">
    <property type="component" value="Unassembled WGS sequence"/>
</dbReference>
<dbReference type="EMBL" id="KV417314">
    <property type="protein sequence ID" value="KZO92129.1"/>
    <property type="molecule type" value="Genomic_DNA"/>
</dbReference>
<keyword evidence="5" id="KW-1185">Reference proteome</keyword>
<dbReference type="SUPFAM" id="SSF143113">
    <property type="entry name" value="NAP-like"/>
    <property type="match status" value="1"/>
</dbReference>
<dbReference type="InterPro" id="IPR037231">
    <property type="entry name" value="NAP-like_sf"/>
</dbReference>
<feature type="region of interest" description="Disordered" evidence="3">
    <location>
        <begin position="148"/>
        <end position="183"/>
    </location>
</feature>
<accession>A0A167HZ12</accession>
<evidence type="ECO:0000313" key="5">
    <source>
        <dbReference type="Proteomes" id="UP000076738"/>
    </source>
</evidence>
<evidence type="ECO:0000256" key="2">
    <source>
        <dbReference type="RuleBase" id="RU003876"/>
    </source>
</evidence>
<dbReference type="GO" id="GO:0006334">
    <property type="term" value="P:nucleosome assembly"/>
    <property type="evidence" value="ECO:0007669"/>
    <property type="project" value="InterPro"/>
</dbReference>
<feature type="compositionally biased region" description="Basic and acidic residues" evidence="3">
    <location>
        <begin position="408"/>
        <end position="422"/>
    </location>
</feature>
<dbReference type="GO" id="GO:0005634">
    <property type="term" value="C:nucleus"/>
    <property type="evidence" value="ECO:0007669"/>
    <property type="project" value="InterPro"/>
</dbReference>
<dbReference type="OrthoDB" id="27325at2759"/>
<proteinExistence type="inferred from homology"/>
<dbReference type="Gene3D" id="3.30.1120.90">
    <property type="entry name" value="Nucleosome assembly protein"/>
    <property type="match status" value="1"/>
</dbReference>
<dbReference type="AlphaFoldDB" id="A0A167HZ12"/>
<dbReference type="InterPro" id="IPR002164">
    <property type="entry name" value="NAP_family"/>
</dbReference>
<name>A0A167HZ12_CALVF</name>
<dbReference type="STRING" id="1330018.A0A167HZ12"/>
<dbReference type="FunFam" id="1.20.5.1500:FF:000001">
    <property type="entry name" value="Nucleosome assembly protein 1-like 1"/>
    <property type="match status" value="1"/>
</dbReference>
<feature type="compositionally biased region" description="Acidic residues" evidence="3">
    <location>
        <begin position="374"/>
        <end position="402"/>
    </location>
</feature>
<reference evidence="4 5" key="1">
    <citation type="journal article" date="2016" name="Mol. Biol. Evol.">
        <title>Comparative Genomics of Early-Diverging Mushroom-Forming Fungi Provides Insights into the Origins of Lignocellulose Decay Capabilities.</title>
        <authorList>
            <person name="Nagy L.G."/>
            <person name="Riley R."/>
            <person name="Tritt A."/>
            <person name="Adam C."/>
            <person name="Daum C."/>
            <person name="Floudas D."/>
            <person name="Sun H."/>
            <person name="Yadav J.S."/>
            <person name="Pangilinan J."/>
            <person name="Larsson K.H."/>
            <person name="Matsuura K."/>
            <person name="Barry K."/>
            <person name="Labutti K."/>
            <person name="Kuo R."/>
            <person name="Ohm R.A."/>
            <person name="Bhattacharya S.S."/>
            <person name="Shirouzu T."/>
            <person name="Yoshinaga Y."/>
            <person name="Martin F.M."/>
            <person name="Grigoriev I.V."/>
            <person name="Hibbett D.S."/>
        </authorList>
    </citation>
    <scope>NUCLEOTIDE SEQUENCE [LARGE SCALE GENOMIC DNA]</scope>
    <source>
        <strain evidence="4 5">TUFC12733</strain>
    </source>
</reference>
<feature type="region of interest" description="Disordered" evidence="3">
    <location>
        <begin position="373"/>
        <end position="422"/>
    </location>
</feature>
<feature type="region of interest" description="Disordered" evidence="3">
    <location>
        <begin position="1"/>
        <end position="64"/>
    </location>
</feature>
<gene>
    <name evidence="4" type="ORF">CALVIDRAFT_551168</name>
</gene>
<evidence type="ECO:0000256" key="1">
    <source>
        <dbReference type="ARBA" id="ARBA00009947"/>
    </source>
</evidence>